<sequence>MASDKLLRELFDSLIQDLSNRIKNGTATAADLGVARQLLKDNGIDCSPSKGSPVSKLYEILPFDPAQDDKVAN</sequence>
<protein>
    <submittedName>
        <fullName evidence="1">Uncharacterized protein</fullName>
    </submittedName>
</protein>
<gene>
    <name evidence="1" type="ORF">UFOVP403_33</name>
</gene>
<dbReference type="Pfam" id="PF11123">
    <property type="entry name" value="DNA_Packaging_2"/>
    <property type="match status" value="1"/>
</dbReference>
<name>A0A6J5M4W7_9CAUD</name>
<proteinExistence type="predicted"/>
<evidence type="ECO:0000313" key="1">
    <source>
        <dbReference type="EMBL" id="CAB4140523.1"/>
    </source>
</evidence>
<accession>A0A6J5M4W7</accession>
<organism evidence="1">
    <name type="scientific">uncultured Caudovirales phage</name>
    <dbReference type="NCBI Taxonomy" id="2100421"/>
    <lineage>
        <taxon>Viruses</taxon>
        <taxon>Duplodnaviria</taxon>
        <taxon>Heunggongvirae</taxon>
        <taxon>Uroviricota</taxon>
        <taxon>Caudoviricetes</taxon>
        <taxon>Peduoviridae</taxon>
        <taxon>Maltschvirus</taxon>
        <taxon>Maltschvirus maltsch</taxon>
    </lineage>
</organism>
<dbReference type="InterPro" id="IPR024345">
    <property type="entry name" value="DNA_matur_Phage_T7-like"/>
</dbReference>
<reference evidence="1" key="1">
    <citation type="submission" date="2020-04" db="EMBL/GenBank/DDBJ databases">
        <authorList>
            <person name="Chiriac C."/>
            <person name="Salcher M."/>
            <person name="Ghai R."/>
            <person name="Kavagutti S V."/>
        </authorList>
    </citation>
    <scope>NUCLEOTIDE SEQUENCE</scope>
</reference>
<dbReference type="EMBL" id="LR796375">
    <property type="protein sequence ID" value="CAB4140523.1"/>
    <property type="molecule type" value="Genomic_DNA"/>
</dbReference>